<dbReference type="InterPro" id="IPR028082">
    <property type="entry name" value="Peripla_BP_I"/>
</dbReference>
<keyword evidence="3" id="KW-0804">Transcription</keyword>
<reference evidence="5 6" key="1">
    <citation type="journal article" date="2023" name="Int. J. Syst. Evol. Microbiol.">
        <title>Arthrobacter vasquezii sp. nov., isolated from a soil sample from Union Glacier, Antarctica.</title>
        <authorList>
            <person name="Valenzuela-Ibaceta F."/>
            <person name="Carrasco V."/>
            <person name="Lagos-Moraga S."/>
            <person name="Dietz-Vargas C."/>
            <person name="Navarro C.A."/>
            <person name="Perez-Donoso J.M."/>
        </authorList>
    </citation>
    <scope>NUCLEOTIDE SEQUENCE [LARGE SCALE GENOMIC DNA]</scope>
    <source>
        <strain evidence="5 6">EH-1B-1</strain>
    </source>
</reference>
<evidence type="ECO:0000313" key="6">
    <source>
        <dbReference type="Proteomes" id="UP001220456"/>
    </source>
</evidence>
<evidence type="ECO:0000256" key="3">
    <source>
        <dbReference type="ARBA" id="ARBA00023163"/>
    </source>
</evidence>
<keyword evidence="2 5" id="KW-0238">DNA-binding</keyword>
<dbReference type="RefSeq" id="WP_277358163.1">
    <property type="nucleotide sequence ID" value="NZ_JAROKN010000013.1"/>
</dbReference>
<dbReference type="InterPro" id="IPR046335">
    <property type="entry name" value="LacI/GalR-like_sensor"/>
</dbReference>
<evidence type="ECO:0000256" key="1">
    <source>
        <dbReference type="ARBA" id="ARBA00023015"/>
    </source>
</evidence>
<dbReference type="InterPro" id="IPR010982">
    <property type="entry name" value="Lambda_DNA-bd_dom_sf"/>
</dbReference>
<dbReference type="SUPFAM" id="SSF53822">
    <property type="entry name" value="Periplasmic binding protein-like I"/>
    <property type="match status" value="1"/>
</dbReference>
<gene>
    <name evidence="5" type="ORF">P4U43_07520</name>
</gene>
<protein>
    <submittedName>
        <fullName evidence="5">LacI family DNA-binding transcriptional regulator</fullName>
    </submittedName>
</protein>
<organism evidence="5 6">
    <name type="scientific">Arthrobacter vasquezii</name>
    <dbReference type="NCBI Taxonomy" id="2977629"/>
    <lineage>
        <taxon>Bacteria</taxon>
        <taxon>Bacillati</taxon>
        <taxon>Actinomycetota</taxon>
        <taxon>Actinomycetes</taxon>
        <taxon>Micrococcales</taxon>
        <taxon>Micrococcaceae</taxon>
        <taxon>Arthrobacter</taxon>
    </lineage>
</organism>
<dbReference type="Proteomes" id="UP001220456">
    <property type="component" value="Unassembled WGS sequence"/>
</dbReference>
<dbReference type="CDD" id="cd06267">
    <property type="entry name" value="PBP1_LacI_sugar_binding-like"/>
    <property type="match status" value="1"/>
</dbReference>
<dbReference type="SMART" id="SM00354">
    <property type="entry name" value="HTH_LACI"/>
    <property type="match status" value="1"/>
</dbReference>
<dbReference type="Gene3D" id="3.40.50.2300">
    <property type="match status" value="2"/>
</dbReference>
<dbReference type="GO" id="GO:0003677">
    <property type="term" value="F:DNA binding"/>
    <property type="evidence" value="ECO:0007669"/>
    <property type="project" value="UniProtKB-KW"/>
</dbReference>
<dbReference type="PANTHER" id="PTHR30146">
    <property type="entry name" value="LACI-RELATED TRANSCRIPTIONAL REPRESSOR"/>
    <property type="match status" value="1"/>
</dbReference>
<feature type="domain" description="HTH lacI-type" evidence="4">
    <location>
        <begin position="32"/>
        <end position="86"/>
    </location>
</feature>
<sequence>MAADTTGTALTAPSDELPPSIAARLEKRGGTATIYDIAELAGVSPSTVSRALSKPGRISAQTEAKIRVAAERLDFRFNPMARALPTGRSHTIALVVADITNPVVFGIVRGAEHAAALAGYTLVIAESQESGEAEAEAVSRILPSVDAMILATTRLADDKITDIASRKPVVLVNRRVDGVAGILPDVEAGVTELLEHLAELGHRSLAYLSGPETSWISRRRWECMLDASERLGIAVVEIGPNMPTIDGGKAALRRVVAARVSSVIAFNDLMAIGLEQAAAQAQISVPTQLSVAGFDDIFGSELIVPPLTTVAAQLEVAGQRAVEMLLDQLEGKDVVASEPLGTRLIIRGSTGPAAVNQ</sequence>
<dbReference type="PANTHER" id="PTHR30146:SF138">
    <property type="entry name" value="TRANSCRIPTIONAL REGULATORY PROTEIN"/>
    <property type="match status" value="1"/>
</dbReference>
<proteinExistence type="predicted"/>
<evidence type="ECO:0000313" key="5">
    <source>
        <dbReference type="EMBL" id="MDF9277636.1"/>
    </source>
</evidence>
<dbReference type="InterPro" id="IPR000843">
    <property type="entry name" value="HTH_LacI"/>
</dbReference>
<dbReference type="Gene3D" id="1.10.260.40">
    <property type="entry name" value="lambda repressor-like DNA-binding domains"/>
    <property type="match status" value="1"/>
</dbReference>
<keyword evidence="1" id="KW-0805">Transcription regulation</keyword>
<dbReference type="SUPFAM" id="SSF47413">
    <property type="entry name" value="lambda repressor-like DNA-binding domains"/>
    <property type="match status" value="1"/>
</dbReference>
<dbReference type="PROSITE" id="PS00356">
    <property type="entry name" value="HTH_LACI_1"/>
    <property type="match status" value="1"/>
</dbReference>
<evidence type="ECO:0000259" key="4">
    <source>
        <dbReference type="PROSITE" id="PS50932"/>
    </source>
</evidence>
<dbReference type="CDD" id="cd01392">
    <property type="entry name" value="HTH_LacI"/>
    <property type="match status" value="1"/>
</dbReference>
<name>A0ABT6CV35_9MICC</name>
<comment type="caution">
    <text evidence="5">The sequence shown here is derived from an EMBL/GenBank/DDBJ whole genome shotgun (WGS) entry which is preliminary data.</text>
</comment>
<dbReference type="PROSITE" id="PS50932">
    <property type="entry name" value="HTH_LACI_2"/>
    <property type="match status" value="1"/>
</dbReference>
<dbReference type="Pfam" id="PF13377">
    <property type="entry name" value="Peripla_BP_3"/>
    <property type="match status" value="1"/>
</dbReference>
<dbReference type="Pfam" id="PF00356">
    <property type="entry name" value="LacI"/>
    <property type="match status" value="1"/>
</dbReference>
<dbReference type="EMBL" id="JAROKN010000013">
    <property type="protein sequence ID" value="MDF9277636.1"/>
    <property type="molecule type" value="Genomic_DNA"/>
</dbReference>
<keyword evidence="6" id="KW-1185">Reference proteome</keyword>
<evidence type="ECO:0000256" key="2">
    <source>
        <dbReference type="ARBA" id="ARBA00023125"/>
    </source>
</evidence>
<accession>A0ABT6CV35</accession>